<accession>A0AAV4PM49</accession>
<protein>
    <recommendedName>
        <fullName evidence="1">C2H2-type domain-containing protein</fullName>
    </recommendedName>
</protein>
<dbReference type="AlphaFoldDB" id="A0AAV4PM49"/>
<organism evidence="2 3">
    <name type="scientific">Caerostris extrusa</name>
    <name type="common">Bark spider</name>
    <name type="synonym">Caerostris bankana</name>
    <dbReference type="NCBI Taxonomy" id="172846"/>
    <lineage>
        <taxon>Eukaryota</taxon>
        <taxon>Metazoa</taxon>
        <taxon>Ecdysozoa</taxon>
        <taxon>Arthropoda</taxon>
        <taxon>Chelicerata</taxon>
        <taxon>Arachnida</taxon>
        <taxon>Araneae</taxon>
        <taxon>Araneomorphae</taxon>
        <taxon>Entelegynae</taxon>
        <taxon>Araneoidea</taxon>
        <taxon>Araneidae</taxon>
        <taxon>Caerostris</taxon>
    </lineage>
</organism>
<dbReference type="Proteomes" id="UP001054945">
    <property type="component" value="Unassembled WGS sequence"/>
</dbReference>
<proteinExistence type="predicted"/>
<dbReference type="SUPFAM" id="SSF57667">
    <property type="entry name" value="beta-beta-alpha zinc fingers"/>
    <property type="match status" value="1"/>
</dbReference>
<evidence type="ECO:0000313" key="3">
    <source>
        <dbReference type="Proteomes" id="UP001054945"/>
    </source>
</evidence>
<sequence length="207" mass="23882">MKNYIENPFECEMINDLMKDAHKSTANDVCESKNKFDKSIAINKEINGLLKGRLELTEINTIENETIKTFQVKQLILILKAYLIPSKLISRKMILDQTVFLNHISIHEKEDLDKCCICNIDFDDSDQLQAHLQTHSNIPIKDINKIVDEDIELDFAKFEEVFSEDIDKIGLDGDFDEKIDTMYPADCDNSSNCELIIAQNNENDKYL</sequence>
<dbReference type="InterPro" id="IPR036236">
    <property type="entry name" value="Znf_C2H2_sf"/>
</dbReference>
<feature type="domain" description="C2H2-type" evidence="1">
    <location>
        <begin position="115"/>
        <end position="135"/>
    </location>
</feature>
<reference evidence="2 3" key="1">
    <citation type="submission" date="2021-06" db="EMBL/GenBank/DDBJ databases">
        <title>Caerostris extrusa draft genome.</title>
        <authorList>
            <person name="Kono N."/>
            <person name="Arakawa K."/>
        </authorList>
    </citation>
    <scope>NUCLEOTIDE SEQUENCE [LARGE SCALE GENOMIC DNA]</scope>
</reference>
<dbReference type="PROSITE" id="PS00028">
    <property type="entry name" value="ZINC_FINGER_C2H2_1"/>
    <property type="match status" value="1"/>
</dbReference>
<keyword evidence="3" id="KW-1185">Reference proteome</keyword>
<dbReference type="EMBL" id="BPLR01004754">
    <property type="protein sequence ID" value="GIX97233.1"/>
    <property type="molecule type" value="Genomic_DNA"/>
</dbReference>
<gene>
    <name evidence="2" type="ORF">CEXT_211861</name>
</gene>
<dbReference type="InterPro" id="IPR013087">
    <property type="entry name" value="Znf_C2H2_type"/>
</dbReference>
<dbReference type="Gene3D" id="3.30.160.60">
    <property type="entry name" value="Classic Zinc Finger"/>
    <property type="match status" value="1"/>
</dbReference>
<name>A0AAV4PM49_CAEEX</name>
<evidence type="ECO:0000313" key="2">
    <source>
        <dbReference type="EMBL" id="GIX97233.1"/>
    </source>
</evidence>
<comment type="caution">
    <text evidence="2">The sequence shown here is derived from an EMBL/GenBank/DDBJ whole genome shotgun (WGS) entry which is preliminary data.</text>
</comment>
<evidence type="ECO:0000259" key="1">
    <source>
        <dbReference type="PROSITE" id="PS00028"/>
    </source>
</evidence>